<reference evidence="16" key="1">
    <citation type="submission" date="2024-02" db="UniProtKB">
        <authorList>
            <consortium name="WormBaseParasite"/>
        </authorList>
    </citation>
    <scope>IDENTIFICATION</scope>
</reference>
<evidence type="ECO:0000313" key="16">
    <source>
        <dbReference type="WBParaSite" id="MBELARI_LOCUS2647.1"/>
    </source>
</evidence>
<dbReference type="Pfam" id="PF02931">
    <property type="entry name" value="Neur_chan_LBD"/>
    <property type="match status" value="1"/>
</dbReference>
<evidence type="ECO:0000259" key="13">
    <source>
        <dbReference type="Pfam" id="PF02931"/>
    </source>
</evidence>
<keyword evidence="5 11" id="KW-0812">Transmembrane</keyword>
<name>A0AAF3F6X5_9BILA</name>
<dbReference type="Gene3D" id="2.70.170.10">
    <property type="entry name" value="Neurotransmitter-gated ion-channel ligand-binding domain"/>
    <property type="match status" value="1"/>
</dbReference>
<evidence type="ECO:0000256" key="4">
    <source>
        <dbReference type="ARBA" id="ARBA00022475"/>
    </source>
</evidence>
<dbReference type="InterPro" id="IPR036734">
    <property type="entry name" value="Neur_chan_lig-bd_sf"/>
</dbReference>
<accession>A0AAF3F6X5</accession>
<evidence type="ECO:0000256" key="7">
    <source>
        <dbReference type="ARBA" id="ARBA00022989"/>
    </source>
</evidence>
<dbReference type="Gene3D" id="1.20.58.390">
    <property type="entry name" value="Neurotransmitter-gated ion-channel transmembrane domain"/>
    <property type="match status" value="1"/>
</dbReference>
<sequence length="383" mass="44394">MHFLLLFYFVFSLSSIHSQDDGFIGEEEILQNLVNSTYNTMIRPKIIDSTGTQQPITVSVSMHINSMDLNVQKGYVSVQLFLREQWKDPRLSYQHRGQLIPPFVQMKEKANEDFIWTPDTFIPSQKISKTSYSKHSVIKVFADGLVTCSRFLTITLPCAIDYSRYPMMNVTCVISLESYGFPIHDLDFQWGQDDHHAITLDHLQISPSNFYLHDLSFNKTVSHYTTGSYSTLNVDLHFGRAFGSDLLKFYIPSTMIVMISWISFWIYRNQIAPKAMISMSAMILMFILSTTAANQIPETSYSKPIDCWMGICFLFLFIGLIELGIVAYFDQRKRVKEAQQQNQETLLTGYQNYNHHGNKPYKGWNLRWLFRNDFPNFIDVISS</sequence>
<dbReference type="Pfam" id="PF02932">
    <property type="entry name" value="Neur_chan_memb"/>
    <property type="match status" value="1"/>
</dbReference>
<feature type="domain" description="Neurotransmitter-gated ion-channel transmembrane" evidence="14">
    <location>
        <begin position="250"/>
        <end position="347"/>
    </location>
</feature>
<evidence type="ECO:0000256" key="11">
    <source>
        <dbReference type="SAM" id="Phobius"/>
    </source>
</evidence>
<dbReference type="InterPro" id="IPR036719">
    <property type="entry name" value="Neuro-gated_channel_TM_sf"/>
</dbReference>
<feature type="signal peptide" evidence="12">
    <location>
        <begin position="1"/>
        <end position="18"/>
    </location>
</feature>
<comment type="subcellular location">
    <subcellularLocation>
        <location evidence="2">Cell membrane</location>
    </subcellularLocation>
    <subcellularLocation>
        <location evidence="1">Membrane</location>
        <topology evidence="1">Multi-pass membrane protein</topology>
    </subcellularLocation>
</comment>
<dbReference type="SUPFAM" id="SSF63712">
    <property type="entry name" value="Nicotinic receptor ligand binding domain-like"/>
    <property type="match status" value="1"/>
</dbReference>
<dbReference type="WBParaSite" id="MBELARI_LOCUS2647.1">
    <property type="protein sequence ID" value="MBELARI_LOCUS2647.1"/>
    <property type="gene ID" value="MBELARI_LOCUS2647"/>
</dbReference>
<feature type="transmembrane region" description="Helical" evidence="11">
    <location>
        <begin position="249"/>
        <end position="267"/>
    </location>
</feature>
<dbReference type="InterPro" id="IPR038050">
    <property type="entry name" value="Neuro_actylchol_rec"/>
</dbReference>
<dbReference type="Proteomes" id="UP000887575">
    <property type="component" value="Unassembled WGS sequence"/>
</dbReference>
<dbReference type="GO" id="GO:0005886">
    <property type="term" value="C:plasma membrane"/>
    <property type="evidence" value="ECO:0007669"/>
    <property type="project" value="UniProtKB-SubCell"/>
</dbReference>
<evidence type="ECO:0000256" key="9">
    <source>
        <dbReference type="ARBA" id="ARBA00023136"/>
    </source>
</evidence>
<dbReference type="GO" id="GO:0004888">
    <property type="term" value="F:transmembrane signaling receptor activity"/>
    <property type="evidence" value="ECO:0007669"/>
    <property type="project" value="InterPro"/>
</dbReference>
<keyword evidence="9 11" id="KW-0472">Membrane</keyword>
<dbReference type="PANTHER" id="PTHR18945">
    <property type="entry name" value="NEUROTRANSMITTER GATED ION CHANNEL"/>
    <property type="match status" value="1"/>
</dbReference>
<dbReference type="InterPro" id="IPR006029">
    <property type="entry name" value="Neurotrans-gated_channel_TM"/>
</dbReference>
<evidence type="ECO:0000256" key="3">
    <source>
        <dbReference type="ARBA" id="ARBA00022448"/>
    </source>
</evidence>
<keyword evidence="4" id="KW-1003">Cell membrane</keyword>
<dbReference type="InterPro" id="IPR006201">
    <property type="entry name" value="Neur_channel"/>
</dbReference>
<keyword evidence="8" id="KW-0406">Ion transport</keyword>
<feature type="transmembrane region" description="Helical" evidence="11">
    <location>
        <begin position="279"/>
        <end position="296"/>
    </location>
</feature>
<dbReference type="GO" id="GO:0005230">
    <property type="term" value="F:extracellular ligand-gated monoatomic ion channel activity"/>
    <property type="evidence" value="ECO:0007669"/>
    <property type="project" value="InterPro"/>
</dbReference>
<feature type="chain" id="PRO_5042263643" evidence="12">
    <location>
        <begin position="19"/>
        <end position="383"/>
    </location>
</feature>
<protein>
    <submittedName>
        <fullName evidence="16">Uncharacterized protein</fullName>
    </submittedName>
</protein>
<dbReference type="InterPro" id="IPR006028">
    <property type="entry name" value="GABAA/Glycine_rcpt"/>
</dbReference>
<evidence type="ECO:0000256" key="8">
    <source>
        <dbReference type="ARBA" id="ARBA00023065"/>
    </source>
</evidence>
<evidence type="ECO:0000259" key="14">
    <source>
        <dbReference type="Pfam" id="PF02932"/>
    </source>
</evidence>
<proteinExistence type="predicted"/>
<dbReference type="AlphaFoldDB" id="A0AAF3F6X5"/>
<evidence type="ECO:0000256" key="6">
    <source>
        <dbReference type="ARBA" id="ARBA00022729"/>
    </source>
</evidence>
<evidence type="ECO:0000256" key="12">
    <source>
        <dbReference type="SAM" id="SignalP"/>
    </source>
</evidence>
<organism evidence="15 16">
    <name type="scientific">Mesorhabditis belari</name>
    <dbReference type="NCBI Taxonomy" id="2138241"/>
    <lineage>
        <taxon>Eukaryota</taxon>
        <taxon>Metazoa</taxon>
        <taxon>Ecdysozoa</taxon>
        <taxon>Nematoda</taxon>
        <taxon>Chromadorea</taxon>
        <taxon>Rhabditida</taxon>
        <taxon>Rhabditina</taxon>
        <taxon>Rhabditomorpha</taxon>
        <taxon>Rhabditoidea</taxon>
        <taxon>Rhabditidae</taxon>
        <taxon>Mesorhabditinae</taxon>
        <taxon>Mesorhabditis</taxon>
    </lineage>
</organism>
<feature type="transmembrane region" description="Helical" evidence="11">
    <location>
        <begin position="308"/>
        <end position="329"/>
    </location>
</feature>
<evidence type="ECO:0000256" key="10">
    <source>
        <dbReference type="ARBA" id="ARBA00023303"/>
    </source>
</evidence>
<keyword evidence="3" id="KW-0813">Transport</keyword>
<evidence type="ECO:0000256" key="1">
    <source>
        <dbReference type="ARBA" id="ARBA00004141"/>
    </source>
</evidence>
<keyword evidence="7 11" id="KW-1133">Transmembrane helix</keyword>
<dbReference type="InterPro" id="IPR006202">
    <property type="entry name" value="Neur_chan_lig-bd"/>
</dbReference>
<evidence type="ECO:0000256" key="5">
    <source>
        <dbReference type="ARBA" id="ARBA00022692"/>
    </source>
</evidence>
<dbReference type="PRINTS" id="PR00253">
    <property type="entry name" value="GABAARECEPTR"/>
</dbReference>
<keyword evidence="6 12" id="KW-0732">Signal</keyword>
<evidence type="ECO:0000313" key="15">
    <source>
        <dbReference type="Proteomes" id="UP000887575"/>
    </source>
</evidence>
<keyword evidence="15" id="KW-1185">Reference proteome</keyword>
<evidence type="ECO:0000256" key="2">
    <source>
        <dbReference type="ARBA" id="ARBA00004236"/>
    </source>
</evidence>
<keyword evidence="10" id="KW-0407">Ion channel</keyword>
<feature type="domain" description="Neurotransmitter-gated ion-channel ligand-binding" evidence="13">
    <location>
        <begin position="26"/>
        <end position="239"/>
    </location>
</feature>
<dbReference type="SUPFAM" id="SSF90112">
    <property type="entry name" value="Neurotransmitter-gated ion-channel transmembrane pore"/>
    <property type="match status" value="1"/>
</dbReference>